<dbReference type="AlphaFoldDB" id="A0A1U7JEQ3"/>
<organism evidence="1 2">
    <name type="scientific">Pseudovibrio exalbescens</name>
    <dbReference type="NCBI Taxonomy" id="197461"/>
    <lineage>
        <taxon>Bacteria</taxon>
        <taxon>Pseudomonadati</taxon>
        <taxon>Pseudomonadota</taxon>
        <taxon>Alphaproteobacteria</taxon>
        <taxon>Hyphomicrobiales</taxon>
        <taxon>Stappiaceae</taxon>
        <taxon>Pseudovibrio</taxon>
    </lineage>
</organism>
<reference evidence="1 2" key="1">
    <citation type="submission" date="2016-03" db="EMBL/GenBank/DDBJ databases">
        <title>Genome sequence of Nesiotobacter sp. nov., a moderately halophilic alphaproteobacterium isolated from the Yellow Sea, China.</title>
        <authorList>
            <person name="Zhang G."/>
            <person name="Zhang R."/>
        </authorList>
    </citation>
    <scope>NUCLEOTIDE SEQUENCE [LARGE SCALE GENOMIC DNA]</scope>
    <source>
        <strain evidence="1 2">WB1-6</strain>
    </source>
</reference>
<dbReference type="EMBL" id="LVVZ01000022">
    <property type="protein sequence ID" value="OKL43223.1"/>
    <property type="molecule type" value="Genomic_DNA"/>
</dbReference>
<evidence type="ECO:0000313" key="1">
    <source>
        <dbReference type="EMBL" id="OKL43223.1"/>
    </source>
</evidence>
<sequence>MREDKLFDGQSHQCKIRKAASAYDGEQKRGRQGHWTYDANRLIAQHLNFRRSIFSYLTTKKPPAP</sequence>
<protein>
    <submittedName>
        <fullName evidence="1">Uncharacterized protein</fullName>
    </submittedName>
</protein>
<dbReference type="Proteomes" id="UP000185783">
    <property type="component" value="Unassembled WGS sequence"/>
</dbReference>
<gene>
    <name evidence="1" type="ORF">A3843_16085</name>
</gene>
<comment type="caution">
    <text evidence="1">The sequence shown here is derived from an EMBL/GenBank/DDBJ whole genome shotgun (WGS) entry which is preliminary data.</text>
</comment>
<proteinExistence type="predicted"/>
<keyword evidence="2" id="KW-1185">Reference proteome</keyword>
<accession>A0A1U7JEQ3</accession>
<evidence type="ECO:0000313" key="2">
    <source>
        <dbReference type="Proteomes" id="UP000185783"/>
    </source>
</evidence>
<name>A0A1U7JEQ3_9HYPH</name>